<dbReference type="Proteomes" id="UP000041254">
    <property type="component" value="Unassembled WGS sequence"/>
</dbReference>
<dbReference type="AlphaFoldDB" id="A0A0G4ETW7"/>
<sequence length="564" mass="63158">MRHLAEDNQIHSHSDVDECVLAFSDEGHEAGTREEVRPPFSRITQSDGDTFPCRYATTITSLSVTDSADASPSDEDGHLPQLHQDHEHSAAHWQAEGATKPTRRVVTLYELGSSAGREQGALSDSITEFWDAAGYQAAFAEFDATLVYERTATQEILVAAKTTPERLLDTLRRVAWLIGRQLLIAFVMATFFLGLLVGMRFACKESRKQARPWVLIDLARRAIESLVYALNASQMVEGLNIRRVILRIRRAWMIFAVGPTLGFTVTLWYHLATIPVWLRRVLAILSWGLSCSLLPWLFFYDAARTMRLQRKREYASQMAVLYTLVLGWGLILMSVILPSDVGPTSDAERLRVASRMEHFSSKILNTFLIAIYDLVSDVAQPYGVIVCALFKRWFMTKFLRRKACTMPSPGCLDGMSMSTALACLAIGPRYTRALADQIKLYGLVESFVLILTNMVEGLKREAHSPSSAALVERFLGLLVLVMIEGLVEALLITILVRSSNLPILRSEGEAGVVRLRILLLFENALTAILVLFIHIYQSYGRAANREEFENISPSELCPLSSPIW</sequence>
<keyword evidence="4" id="KW-1185">Reference proteome</keyword>
<protein>
    <recommendedName>
        <fullName evidence="5">Transmembrane protein</fullName>
    </recommendedName>
</protein>
<evidence type="ECO:0000313" key="3">
    <source>
        <dbReference type="EMBL" id="CEM01824.1"/>
    </source>
</evidence>
<reference evidence="3 4" key="1">
    <citation type="submission" date="2014-11" db="EMBL/GenBank/DDBJ databases">
        <authorList>
            <person name="Zhu J."/>
            <person name="Qi W."/>
            <person name="Song R."/>
        </authorList>
    </citation>
    <scope>NUCLEOTIDE SEQUENCE [LARGE SCALE GENOMIC DNA]</scope>
</reference>
<feature type="transmembrane region" description="Helical" evidence="2">
    <location>
        <begin position="475"/>
        <end position="496"/>
    </location>
</feature>
<dbReference type="PhylomeDB" id="A0A0G4ETW7"/>
<gene>
    <name evidence="3" type="ORF">Vbra_13290</name>
</gene>
<evidence type="ECO:0008006" key="5">
    <source>
        <dbReference type="Google" id="ProtNLM"/>
    </source>
</evidence>
<feature type="region of interest" description="Disordered" evidence="1">
    <location>
        <begin position="64"/>
        <end position="98"/>
    </location>
</feature>
<name>A0A0G4ETW7_VITBC</name>
<feature type="transmembrane region" description="Helical" evidence="2">
    <location>
        <begin position="277"/>
        <end position="299"/>
    </location>
</feature>
<dbReference type="VEuPathDB" id="CryptoDB:Vbra_13290"/>
<accession>A0A0G4ETW7</accession>
<dbReference type="InParanoid" id="A0A0G4ETW7"/>
<evidence type="ECO:0000256" key="1">
    <source>
        <dbReference type="SAM" id="MobiDB-lite"/>
    </source>
</evidence>
<feature type="transmembrane region" description="Helical" evidence="2">
    <location>
        <begin position="517"/>
        <end position="536"/>
    </location>
</feature>
<feature type="compositionally biased region" description="Basic and acidic residues" evidence="1">
    <location>
        <begin position="75"/>
        <end position="90"/>
    </location>
</feature>
<dbReference type="EMBL" id="CDMY01000311">
    <property type="protein sequence ID" value="CEM01824.1"/>
    <property type="molecule type" value="Genomic_DNA"/>
</dbReference>
<organism evidence="3 4">
    <name type="scientific">Vitrella brassicaformis (strain CCMP3155)</name>
    <dbReference type="NCBI Taxonomy" id="1169540"/>
    <lineage>
        <taxon>Eukaryota</taxon>
        <taxon>Sar</taxon>
        <taxon>Alveolata</taxon>
        <taxon>Colpodellida</taxon>
        <taxon>Vitrellaceae</taxon>
        <taxon>Vitrella</taxon>
    </lineage>
</organism>
<feature type="transmembrane region" description="Helical" evidence="2">
    <location>
        <begin position="319"/>
        <end position="337"/>
    </location>
</feature>
<feature type="transmembrane region" description="Helical" evidence="2">
    <location>
        <begin position="182"/>
        <end position="203"/>
    </location>
</feature>
<evidence type="ECO:0000313" key="4">
    <source>
        <dbReference type="Proteomes" id="UP000041254"/>
    </source>
</evidence>
<keyword evidence="2" id="KW-1133">Transmembrane helix</keyword>
<keyword evidence="2" id="KW-0812">Transmembrane</keyword>
<evidence type="ECO:0000256" key="2">
    <source>
        <dbReference type="SAM" id="Phobius"/>
    </source>
</evidence>
<keyword evidence="2" id="KW-0472">Membrane</keyword>
<feature type="transmembrane region" description="Helical" evidence="2">
    <location>
        <begin position="251"/>
        <end position="271"/>
    </location>
</feature>
<proteinExistence type="predicted"/>
<feature type="transmembrane region" description="Helical" evidence="2">
    <location>
        <begin position="367"/>
        <end position="390"/>
    </location>
</feature>